<comment type="caution">
    <text evidence="6">The sequence shown here is derived from an EMBL/GenBank/DDBJ whole genome shotgun (WGS) entry which is preliminary data.</text>
</comment>
<feature type="region of interest" description="Disordered" evidence="4">
    <location>
        <begin position="138"/>
        <end position="168"/>
    </location>
</feature>
<evidence type="ECO:0000313" key="6">
    <source>
        <dbReference type="EMBL" id="CAG8774817.1"/>
    </source>
</evidence>
<dbReference type="Proteomes" id="UP000789759">
    <property type="component" value="Unassembled WGS sequence"/>
</dbReference>
<evidence type="ECO:0000256" key="2">
    <source>
        <dbReference type="ARBA" id="ARBA00004613"/>
    </source>
</evidence>
<dbReference type="InterPro" id="IPR027417">
    <property type="entry name" value="P-loop_NTPase"/>
</dbReference>
<sequence length="662" mass="75729">LKTILKFLEVIIAAVLQNKSPTSLSTYIQMSSAEGDVIRKAFLIKVSEDTEVSGLRKSIRDGKKRFAHIDEEDLILWKVNIPTHGKDLGTVIISKNNSEVWSCLHSKMLVFVEPEHFSDKEPINKNIRIIMQLPTTTGKRKLEDSGKESGNRSKKKGKQTYPTESEEGRDSLMVISSKRLKWITKFVENNQISLLRSPPSSGTSTLGQVLRDYFESLDYDSIYISLAGISSTQAIYDEGLFDNFWRNKVGFTWTEISKCKKVIYVFIDEIQIIYGNGAPFFWGRVKDLLSSESNIQNIRIVLLGTYHPTLDPQMTPVDLHTLGLNALLLTWEEVHQLIIIYIQRHATLGSPNFNIPEPVQKAIFNLTGGHPGLCRFILTALRNQFRENGKTVEMLRYLASSYLRDGITATARAFHWIRGWNLTNDESEFIRKKLIFYQTSNPFPADCISYPVTKKFIKLGLFSTIDSNEQIQFSAPIMRVILSQRLFTSPVNFGSLPAKTFDEFLMRTIERMNPSKLSESFGKGYAETYGNLGNNLSWQMEWYRTATTVVPEGTSISADVGAVFGSAGFLNFYVNGELCWGIELIREGDRLKKHAERFEQGGEYANIPLKDWAIIDFRHYTKQIRELKPNFWYVLYMDNYEKVTIKRQGYKDKLLVLQGDNM</sequence>
<dbReference type="AlphaFoldDB" id="A0A9N9JCD1"/>
<organism evidence="6 7">
    <name type="scientific">Cetraspora pellucida</name>
    <dbReference type="NCBI Taxonomy" id="1433469"/>
    <lineage>
        <taxon>Eukaryota</taxon>
        <taxon>Fungi</taxon>
        <taxon>Fungi incertae sedis</taxon>
        <taxon>Mucoromycota</taxon>
        <taxon>Glomeromycotina</taxon>
        <taxon>Glomeromycetes</taxon>
        <taxon>Diversisporales</taxon>
        <taxon>Gigasporaceae</taxon>
        <taxon>Cetraspora</taxon>
    </lineage>
</organism>
<reference evidence="6" key="1">
    <citation type="submission" date="2021-06" db="EMBL/GenBank/DDBJ databases">
        <authorList>
            <person name="Kallberg Y."/>
            <person name="Tangrot J."/>
            <person name="Rosling A."/>
        </authorList>
    </citation>
    <scope>NUCLEOTIDE SEQUENCE</scope>
    <source>
        <strain evidence="6">FL966</strain>
    </source>
</reference>
<dbReference type="SUPFAM" id="SSF52540">
    <property type="entry name" value="P-loop containing nucleoside triphosphate hydrolases"/>
    <property type="match status" value="1"/>
</dbReference>
<dbReference type="Pfam" id="PF20147">
    <property type="entry name" value="Crinkler"/>
    <property type="match status" value="1"/>
</dbReference>
<protein>
    <submittedName>
        <fullName evidence="6">9208_t:CDS:1</fullName>
    </submittedName>
</protein>
<dbReference type="InterPro" id="IPR045379">
    <property type="entry name" value="Crinkler_N"/>
</dbReference>
<keyword evidence="7" id="KW-1185">Reference proteome</keyword>
<dbReference type="OrthoDB" id="158739at2759"/>
<evidence type="ECO:0000256" key="4">
    <source>
        <dbReference type="SAM" id="MobiDB-lite"/>
    </source>
</evidence>
<keyword evidence="3" id="KW-0964">Secreted</keyword>
<evidence type="ECO:0000256" key="1">
    <source>
        <dbReference type="ARBA" id="ARBA00004340"/>
    </source>
</evidence>
<dbReference type="GO" id="GO:0043657">
    <property type="term" value="C:host cell"/>
    <property type="evidence" value="ECO:0007669"/>
    <property type="project" value="UniProtKB-SubCell"/>
</dbReference>
<accession>A0A9N9JCD1</accession>
<gene>
    <name evidence="6" type="ORF">CPELLU_LOCUS16063</name>
</gene>
<dbReference type="EMBL" id="CAJVQA010022649">
    <property type="protein sequence ID" value="CAG8774817.1"/>
    <property type="molecule type" value="Genomic_DNA"/>
</dbReference>
<feature type="non-terminal residue" evidence="6">
    <location>
        <position position="662"/>
    </location>
</feature>
<evidence type="ECO:0000313" key="7">
    <source>
        <dbReference type="Proteomes" id="UP000789759"/>
    </source>
</evidence>
<evidence type="ECO:0000259" key="5">
    <source>
        <dbReference type="Pfam" id="PF20147"/>
    </source>
</evidence>
<comment type="subcellular location">
    <subcellularLocation>
        <location evidence="1">Host cell</location>
    </subcellularLocation>
    <subcellularLocation>
        <location evidence="2">Secreted</location>
    </subcellularLocation>
</comment>
<evidence type="ECO:0000256" key="3">
    <source>
        <dbReference type="ARBA" id="ARBA00022525"/>
    </source>
</evidence>
<feature type="domain" description="Crinkler effector protein N-terminal" evidence="5">
    <location>
        <begin position="38"/>
        <end position="131"/>
    </location>
</feature>
<name>A0A9N9JCD1_9GLOM</name>
<dbReference type="GO" id="GO:0005576">
    <property type="term" value="C:extracellular region"/>
    <property type="evidence" value="ECO:0007669"/>
    <property type="project" value="UniProtKB-SubCell"/>
</dbReference>
<proteinExistence type="predicted"/>
<feature type="compositionally biased region" description="Basic and acidic residues" evidence="4">
    <location>
        <begin position="140"/>
        <end position="151"/>
    </location>
</feature>